<dbReference type="PROSITE" id="PS50222">
    <property type="entry name" value="EF_HAND_2"/>
    <property type="match status" value="2"/>
</dbReference>
<gene>
    <name evidence="6" type="primary">PPP2R3C</name>
    <name evidence="6" type="ORF">Tcan_15760</name>
</gene>
<dbReference type="OrthoDB" id="10265007at2759"/>
<proteinExistence type="predicted"/>
<dbReference type="GO" id="GO:0005819">
    <property type="term" value="C:spindle"/>
    <property type="evidence" value="ECO:0007669"/>
    <property type="project" value="TreeGrafter"/>
</dbReference>
<dbReference type="Proteomes" id="UP000031036">
    <property type="component" value="Unassembled WGS sequence"/>
</dbReference>
<dbReference type="GO" id="GO:0005737">
    <property type="term" value="C:cytoplasm"/>
    <property type="evidence" value="ECO:0007669"/>
    <property type="project" value="UniProtKB-SubCell"/>
</dbReference>
<keyword evidence="2" id="KW-0963">Cytoplasm</keyword>
<feature type="domain" description="EF-hand" evidence="5">
    <location>
        <begin position="366"/>
        <end position="401"/>
    </location>
</feature>
<dbReference type="InterPro" id="IPR018247">
    <property type="entry name" value="EF_Hand_1_Ca_BS"/>
</dbReference>
<name>A0A0B2VBM7_TOXCA</name>
<feature type="domain" description="EF-hand" evidence="5">
    <location>
        <begin position="299"/>
        <end position="334"/>
    </location>
</feature>
<evidence type="ECO:0000256" key="1">
    <source>
        <dbReference type="ARBA" id="ARBA00004496"/>
    </source>
</evidence>
<evidence type="ECO:0000256" key="3">
    <source>
        <dbReference type="ARBA" id="ARBA00022837"/>
    </source>
</evidence>
<dbReference type="Gene3D" id="1.10.238.10">
    <property type="entry name" value="EF-hand"/>
    <property type="match status" value="1"/>
</dbReference>
<dbReference type="InterPro" id="IPR002048">
    <property type="entry name" value="EF_hand_dom"/>
</dbReference>
<dbReference type="GO" id="GO:0000226">
    <property type="term" value="P:microtubule cytoskeleton organization"/>
    <property type="evidence" value="ECO:0007669"/>
    <property type="project" value="TreeGrafter"/>
</dbReference>
<comment type="caution">
    <text evidence="6">The sequence shown here is derived from an EMBL/GenBank/DDBJ whole genome shotgun (WGS) entry which is preliminary data.</text>
</comment>
<dbReference type="InterPro" id="IPR011992">
    <property type="entry name" value="EF-hand-dom_pair"/>
</dbReference>
<dbReference type="GO" id="GO:0030865">
    <property type="term" value="P:cortical cytoskeleton organization"/>
    <property type="evidence" value="ECO:0007669"/>
    <property type="project" value="TreeGrafter"/>
</dbReference>
<dbReference type="AlphaFoldDB" id="A0A0B2VBM7"/>
<evidence type="ECO:0000313" key="7">
    <source>
        <dbReference type="Proteomes" id="UP000031036"/>
    </source>
</evidence>
<dbReference type="InterPro" id="IPR039865">
    <property type="entry name" value="PPP2R3C"/>
</dbReference>
<dbReference type="OMA" id="IHLHYYD"/>
<dbReference type="STRING" id="6265.A0A0B2VBM7"/>
<dbReference type="GO" id="GO:0005509">
    <property type="term" value="F:calcium ion binding"/>
    <property type="evidence" value="ECO:0007669"/>
    <property type="project" value="InterPro"/>
</dbReference>
<comment type="subcellular location">
    <subcellularLocation>
        <location evidence="1">Cytoplasm</location>
    </subcellularLocation>
</comment>
<sequence length="475" mass="54166">MAALSEPLAWIKKSFVLQEVPSRKRKGNFNEDPLSIDAFPSFGEDGSSLPADGRFIGVDEVKVEGDTKTEDINSQTTGRCYDAYTNDPGAENKLRTKLREEARNRLLQNETEKIPSDEEIDAFYELLKQNRSMPSVEDIEMIRYDAYRRALDRAPSLVKAFIPPVTFLSLQSSNPDDPYGRVPISAIIEYLRLRKEKMSKIIALNYYDSNGKGFLTTESNGLLARDYYLNIAVRKFFFFLDPMRHKRIRIIDVVASGFLEEMESAVGAPNSVDEPKEKSSDATSSNPIFDEPLNWFAKANCQRIADLYLQLDTDGNGLLSYAEMADFRRVTNAFMQRVFEVHQSYENNEIDLRGFCDLLLAMDNKSDPASVTYYFRILDVDEDGYLGASDLAFFYKDLAALYEECYGDDVLFPPPLFEDIKDEIFDMCRPKDPFRISLKELIESGQGGTIVGMITDLDCLLEYENREEPGRQEDL</sequence>
<dbReference type="GO" id="GO:0035303">
    <property type="term" value="P:regulation of dephosphorylation"/>
    <property type="evidence" value="ECO:0007669"/>
    <property type="project" value="InterPro"/>
</dbReference>
<dbReference type="SUPFAM" id="SSF47473">
    <property type="entry name" value="EF-hand"/>
    <property type="match status" value="1"/>
</dbReference>
<accession>A0A0B2VBM7</accession>
<evidence type="ECO:0000256" key="4">
    <source>
        <dbReference type="SAM" id="MobiDB-lite"/>
    </source>
</evidence>
<evidence type="ECO:0000313" key="6">
    <source>
        <dbReference type="EMBL" id="KHN78842.1"/>
    </source>
</evidence>
<protein>
    <submittedName>
        <fullName evidence="6">Serine/threonine-protein phosphatase 2A regulatory subunit B'' subunit gamma</fullName>
    </submittedName>
</protein>
<dbReference type="PANTHER" id="PTHR12085">
    <property type="entry name" value="SERINE/THREONINE-PROTEIN PHOSPHATASE 2A REGULATORY SUBUNIT B'' SUBUNIT GAMMA"/>
    <property type="match status" value="1"/>
</dbReference>
<feature type="region of interest" description="Disordered" evidence="4">
    <location>
        <begin position="266"/>
        <end position="286"/>
    </location>
</feature>
<keyword evidence="7" id="KW-1185">Reference proteome</keyword>
<dbReference type="PROSITE" id="PS00018">
    <property type="entry name" value="EF_HAND_1"/>
    <property type="match status" value="2"/>
</dbReference>
<reference evidence="6 7" key="1">
    <citation type="submission" date="2014-11" db="EMBL/GenBank/DDBJ databases">
        <title>Genetic blueprint of the zoonotic pathogen Toxocara canis.</title>
        <authorList>
            <person name="Zhu X.-Q."/>
            <person name="Korhonen P.K."/>
            <person name="Cai H."/>
            <person name="Young N.D."/>
            <person name="Nejsum P."/>
            <person name="von Samson-Himmelstjerna G."/>
            <person name="Boag P.R."/>
            <person name="Tan P."/>
            <person name="Li Q."/>
            <person name="Min J."/>
            <person name="Yang Y."/>
            <person name="Wang X."/>
            <person name="Fang X."/>
            <person name="Hall R.S."/>
            <person name="Hofmann A."/>
            <person name="Sternberg P.W."/>
            <person name="Jex A.R."/>
            <person name="Gasser R.B."/>
        </authorList>
    </citation>
    <scope>NUCLEOTIDE SEQUENCE [LARGE SCALE GENOMIC DNA]</scope>
    <source>
        <strain evidence="6">PN_DK_2014</strain>
    </source>
</reference>
<dbReference type="EMBL" id="JPKZ01002011">
    <property type="protein sequence ID" value="KHN78842.1"/>
    <property type="molecule type" value="Genomic_DNA"/>
</dbReference>
<evidence type="ECO:0000256" key="2">
    <source>
        <dbReference type="ARBA" id="ARBA00022490"/>
    </source>
</evidence>
<keyword evidence="3" id="KW-0106">Calcium</keyword>
<organism evidence="6 7">
    <name type="scientific">Toxocara canis</name>
    <name type="common">Canine roundworm</name>
    <dbReference type="NCBI Taxonomy" id="6265"/>
    <lineage>
        <taxon>Eukaryota</taxon>
        <taxon>Metazoa</taxon>
        <taxon>Ecdysozoa</taxon>
        <taxon>Nematoda</taxon>
        <taxon>Chromadorea</taxon>
        <taxon>Rhabditida</taxon>
        <taxon>Spirurina</taxon>
        <taxon>Ascaridomorpha</taxon>
        <taxon>Ascaridoidea</taxon>
        <taxon>Toxocaridae</taxon>
        <taxon>Toxocara</taxon>
    </lineage>
</organism>
<evidence type="ECO:0000259" key="5">
    <source>
        <dbReference type="PROSITE" id="PS50222"/>
    </source>
</evidence>
<dbReference type="PANTHER" id="PTHR12085:SF3">
    <property type="entry name" value="SERINE_THREONINE-PROTEIN PHOSPHATASE 2A REGULATORY SUBUNIT B'' SUBUNIT GAMMA"/>
    <property type="match status" value="1"/>
</dbReference>